<keyword evidence="5 12" id="KW-1133">Transmembrane helix</keyword>
<keyword evidence="14" id="KW-1185">Reference proteome</keyword>
<comment type="subcellular location">
    <subcellularLocation>
        <location evidence="1">Membrane</location>
        <topology evidence="1">Multi-pass membrane protein</topology>
    </subcellularLocation>
</comment>
<keyword evidence="8" id="KW-0350">Heme biosynthesis</keyword>
<sequence>MVNETPKNLTLLVKVSLLLTLTVIVLGAYTRLSDAGLGCPDWPGCYGSMVVPSDSSSLSKAAQLYPGNTIESDKAWLEMIHRYFAGTLGIVIFCIVAWCLKIKNISPKLPLTILLVVVFQAALGMWTVTLKLMPLVVMAHLLGGFTLFSLLAILFCKLNRLQQHIDPLYVDPSVRFWALASLGIVIFQIFLGGWTSSNYAALMCTSLPICEGNWIAYLDFSKAFDLLQSGHENYEFGVLEYPARMTIHVTHRIGAIVTSCVVLVLVWKLAQQPCNIQNSLAKRVGTLLLLQITLGIGNVVLQLPISVAVLHNLVAALLLVSIVTTNFLIWHRQDYKTLIASNVVPIGNAVHHKSRHADYAEGVEYDK</sequence>
<dbReference type="Pfam" id="PF02628">
    <property type="entry name" value="COX15-CtaA"/>
    <property type="match status" value="1"/>
</dbReference>
<feature type="transmembrane region" description="Helical" evidence="12">
    <location>
        <begin position="109"/>
        <end position="129"/>
    </location>
</feature>
<dbReference type="EMBL" id="JBFRUW010000064">
    <property type="protein sequence ID" value="MFA0570137.1"/>
    <property type="molecule type" value="Genomic_DNA"/>
</dbReference>
<keyword evidence="10" id="KW-1015">Disulfide bond</keyword>
<evidence type="ECO:0000256" key="5">
    <source>
        <dbReference type="ARBA" id="ARBA00022989"/>
    </source>
</evidence>
<evidence type="ECO:0000256" key="2">
    <source>
        <dbReference type="ARBA" id="ARBA00022475"/>
    </source>
</evidence>
<evidence type="ECO:0000256" key="7">
    <source>
        <dbReference type="ARBA" id="ARBA00023004"/>
    </source>
</evidence>
<evidence type="ECO:0000256" key="8">
    <source>
        <dbReference type="ARBA" id="ARBA00023133"/>
    </source>
</evidence>
<gene>
    <name evidence="13" type="ORF">AB4566_17830</name>
</gene>
<keyword evidence="6" id="KW-0560">Oxidoreductase</keyword>
<evidence type="ECO:0000256" key="1">
    <source>
        <dbReference type="ARBA" id="ARBA00004141"/>
    </source>
</evidence>
<keyword evidence="9 12" id="KW-0472">Membrane</keyword>
<name>A0ABV4NFC5_9VIBR</name>
<reference evidence="13 14" key="1">
    <citation type="journal article" date="2024" name="ISME J.">
        <title>Tailless and filamentous prophages are predominant in marine Vibrio.</title>
        <authorList>
            <person name="Steensen K."/>
            <person name="Seneca J."/>
            <person name="Bartlau N."/>
            <person name="Yu X.A."/>
            <person name="Hussain F.A."/>
            <person name="Polz M.F."/>
        </authorList>
    </citation>
    <scope>NUCLEOTIDE SEQUENCE [LARGE SCALE GENOMIC DNA]</scope>
    <source>
        <strain evidence="13 14">10N.222.51.A1</strain>
    </source>
</reference>
<dbReference type="Proteomes" id="UP001570417">
    <property type="component" value="Unassembled WGS sequence"/>
</dbReference>
<feature type="transmembrane region" description="Helical" evidence="12">
    <location>
        <begin position="287"/>
        <end position="307"/>
    </location>
</feature>
<dbReference type="RefSeq" id="WP_372267489.1">
    <property type="nucleotide sequence ID" value="NZ_JBFRUW010000064.1"/>
</dbReference>
<keyword evidence="4" id="KW-0479">Metal-binding</keyword>
<evidence type="ECO:0000313" key="13">
    <source>
        <dbReference type="EMBL" id="MFA0570137.1"/>
    </source>
</evidence>
<evidence type="ECO:0000256" key="9">
    <source>
        <dbReference type="ARBA" id="ARBA00023136"/>
    </source>
</evidence>
<dbReference type="PANTHER" id="PTHR35457:SF1">
    <property type="entry name" value="HEME A SYNTHASE"/>
    <property type="match status" value="1"/>
</dbReference>
<keyword evidence="2" id="KW-1003">Cell membrane</keyword>
<keyword evidence="7" id="KW-0408">Iron</keyword>
<comment type="caution">
    <text evidence="13">The sequence shown here is derived from an EMBL/GenBank/DDBJ whole genome shotgun (WGS) entry which is preliminary data.</text>
</comment>
<dbReference type="InterPro" id="IPR050450">
    <property type="entry name" value="COX15/CtaA_HemeA_synthase"/>
</dbReference>
<evidence type="ECO:0000256" key="10">
    <source>
        <dbReference type="ARBA" id="ARBA00023157"/>
    </source>
</evidence>
<feature type="transmembrane region" description="Helical" evidence="12">
    <location>
        <begin position="80"/>
        <end position="100"/>
    </location>
</feature>
<comment type="pathway">
    <text evidence="11">Porphyrin-containing compound metabolism.</text>
</comment>
<feature type="transmembrane region" description="Helical" evidence="12">
    <location>
        <begin position="176"/>
        <end position="194"/>
    </location>
</feature>
<evidence type="ECO:0000256" key="4">
    <source>
        <dbReference type="ARBA" id="ARBA00022723"/>
    </source>
</evidence>
<dbReference type="PANTHER" id="PTHR35457">
    <property type="entry name" value="HEME A SYNTHASE"/>
    <property type="match status" value="1"/>
</dbReference>
<proteinExistence type="predicted"/>
<evidence type="ECO:0000256" key="6">
    <source>
        <dbReference type="ARBA" id="ARBA00023002"/>
    </source>
</evidence>
<feature type="transmembrane region" description="Helical" evidence="12">
    <location>
        <begin position="135"/>
        <end position="155"/>
    </location>
</feature>
<evidence type="ECO:0000313" key="14">
    <source>
        <dbReference type="Proteomes" id="UP001570417"/>
    </source>
</evidence>
<protein>
    <submittedName>
        <fullName evidence="13">Heme A synthase</fullName>
    </submittedName>
</protein>
<accession>A0ABV4NFC5</accession>
<evidence type="ECO:0000256" key="11">
    <source>
        <dbReference type="ARBA" id="ARBA00023444"/>
    </source>
</evidence>
<feature type="transmembrane region" description="Helical" evidence="12">
    <location>
        <begin position="249"/>
        <end position="267"/>
    </location>
</feature>
<organism evidence="13 14">
    <name type="scientific">Vibrio gallaecicus</name>
    <dbReference type="NCBI Taxonomy" id="552386"/>
    <lineage>
        <taxon>Bacteria</taxon>
        <taxon>Pseudomonadati</taxon>
        <taxon>Pseudomonadota</taxon>
        <taxon>Gammaproteobacteria</taxon>
        <taxon>Vibrionales</taxon>
        <taxon>Vibrionaceae</taxon>
        <taxon>Vibrio</taxon>
    </lineage>
</organism>
<keyword evidence="3 12" id="KW-0812">Transmembrane</keyword>
<dbReference type="InterPro" id="IPR003780">
    <property type="entry name" value="COX15/CtaA_fam"/>
</dbReference>
<feature type="transmembrane region" description="Helical" evidence="12">
    <location>
        <begin position="12"/>
        <end position="32"/>
    </location>
</feature>
<evidence type="ECO:0000256" key="3">
    <source>
        <dbReference type="ARBA" id="ARBA00022692"/>
    </source>
</evidence>
<evidence type="ECO:0000256" key="12">
    <source>
        <dbReference type="SAM" id="Phobius"/>
    </source>
</evidence>
<feature type="transmembrane region" description="Helical" evidence="12">
    <location>
        <begin position="313"/>
        <end position="330"/>
    </location>
</feature>